<sequence>MVEELYPDQFTWKQPESERPLFHYSSDEDGPGYHLNHRGIVECETCATSRKATIRWPEAAYWQWEVSGHPLVARNRAHAEQILDFLRERNRSPNRRPSLRRIPTQLLTKRLAPEVRRRVGRDLELA</sequence>
<organism evidence="1 2">
    <name type="scientific">Salipiger mucosus DSM 16094</name>
    <dbReference type="NCBI Taxonomy" id="1123237"/>
    <lineage>
        <taxon>Bacteria</taxon>
        <taxon>Pseudomonadati</taxon>
        <taxon>Pseudomonadota</taxon>
        <taxon>Alphaproteobacteria</taxon>
        <taxon>Rhodobacterales</taxon>
        <taxon>Roseobacteraceae</taxon>
        <taxon>Salipiger</taxon>
    </lineage>
</organism>
<evidence type="ECO:0000313" key="1">
    <source>
        <dbReference type="EMBL" id="EPX78374.1"/>
    </source>
</evidence>
<dbReference type="EMBL" id="APVH01000040">
    <property type="protein sequence ID" value="EPX78374.1"/>
    <property type="molecule type" value="Genomic_DNA"/>
</dbReference>
<accession>S9RWI4</accession>
<proteinExistence type="predicted"/>
<name>S9RWI4_9RHOB</name>
<dbReference type="Proteomes" id="UP000015347">
    <property type="component" value="Unassembled WGS sequence"/>
</dbReference>
<dbReference type="AlphaFoldDB" id="S9RWI4"/>
<reference evidence="2" key="1">
    <citation type="journal article" date="2014" name="Stand. Genomic Sci.">
        <title>Genome sequence of the exopolysaccharide-producing Salipiger mucosus type strain (DSM 16094(T)), a moderately halophilic member of the Roseobacter clade.</title>
        <authorList>
            <person name="Riedel T."/>
            <person name="Spring S."/>
            <person name="Fiebig A."/>
            <person name="Petersen J."/>
            <person name="Kyrpides N.C."/>
            <person name="Goker M."/>
            <person name="Klenk H.P."/>
        </authorList>
    </citation>
    <scope>NUCLEOTIDE SEQUENCE [LARGE SCALE GENOMIC DNA]</scope>
    <source>
        <strain evidence="2">DSM 16094</strain>
    </source>
</reference>
<comment type="caution">
    <text evidence="1">The sequence shown here is derived from an EMBL/GenBank/DDBJ whole genome shotgun (WGS) entry which is preliminary data.</text>
</comment>
<evidence type="ECO:0000313" key="2">
    <source>
        <dbReference type="Proteomes" id="UP000015347"/>
    </source>
</evidence>
<keyword evidence="2" id="KW-1185">Reference proteome</keyword>
<protein>
    <submittedName>
        <fullName evidence="1">Uncharacterized protein</fullName>
    </submittedName>
</protein>
<gene>
    <name evidence="1" type="ORF">Salmuc_03990</name>
</gene>
<dbReference type="HOGENOM" id="CLU_1804839_0_0_5"/>
<dbReference type="eggNOG" id="ENOG5031AFJ">
    <property type="taxonomic scope" value="Bacteria"/>
</dbReference>